<dbReference type="Proteomes" id="UP000198596">
    <property type="component" value="Unassembled WGS sequence"/>
</dbReference>
<evidence type="ECO:0000313" key="1">
    <source>
        <dbReference type="EMBL" id="SFE22839.1"/>
    </source>
</evidence>
<gene>
    <name evidence="1" type="ORF">SAMN04488131_101127</name>
</gene>
<protein>
    <submittedName>
        <fullName evidence="1">Uncharacterized protein</fullName>
    </submittedName>
</protein>
<keyword evidence="2" id="KW-1185">Reference proteome</keyword>
<dbReference type="EMBL" id="FONQ01000001">
    <property type="protein sequence ID" value="SFE22839.1"/>
    <property type="molecule type" value="Genomic_DNA"/>
</dbReference>
<sequence>MTIYLFALQEEQQITPASVNDLTVFKKVWSTKENRFFFGNKIYQKKELSLILKMKKIL</sequence>
<name>A0A1I1YTN4_9FLAO</name>
<evidence type="ECO:0000313" key="2">
    <source>
        <dbReference type="Proteomes" id="UP000198596"/>
    </source>
</evidence>
<accession>A0A1I1YTN4</accession>
<proteinExistence type="predicted"/>
<organism evidence="1 2">
    <name type="scientific">Flavobacterium xueshanense</name>
    <dbReference type="NCBI Taxonomy" id="935223"/>
    <lineage>
        <taxon>Bacteria</taxon>
        <taxon>Pseudomonadati</taxon>
        <taxon>Bacteroidota</taxon>
        <taxon>Flavobacteriia</taxon>
        <taxon>Flavobacteriales</taxon>
        <taxon>Flavobacteriaceae</taxon>
        <taxon>Flavobacterium</taxon>
    </lineage>
</organism>
<reference evidence="2" key="1">
    <citation type="submission" date="2016-10" db="EMBL/GenBank/DDBJ databases">
        <authorList>
            <person name="Varghese N."/>
            <person name="Submissions S."/>
        </authorList>
    </citation>
    <scope>NUCLEOTIDE SEQUENCE [LARGE SCALE GENOMIC DNA]</scope>
    <source>
        <strain evidence="2">CGMCC 1.9227</strain>
    </source>
</reference>
<dbReference type="AlphaFoldDB" id="A0A1I1YTN4"/>